<reference evidence="7 8" key="1">
    <citation type="submission" date="2021-01" db="EMBL/GenBank/DDBJ databases">
        <title>Sequencing the genomes of 1000 actinobacteria strains.</title>
        <authorList>
            <person name="Klenk H.-P."/>
        </authorList>
    </citation>
    <scope>NUCLEOTIDE SEQUENCE [LARGE SCALE GENOMIC DNA]</scope>
    <source>
        <strain evidence="7 8">DSM 100204</strain>
    </source>
</reference>
<dbReference type="EMBL" id="JAFBBP010000001">
    <property type="protein sequence ID" value="MBM7494188.1"/>
    <property type="molecule type" value="Genomic_DNA"/>
</dbReference>
<evidence type="ECO:0000256" key="3">
    <source>
        <dbReference type="ARBA" id="ARBA00023315"/>
    </source>
</evidence>
<dbReference type="Pfam" id="PF00698">
    <property type="entry name" value="Acyl_transf_1"/>
    <property type="match status" value="1"/>
</dbReference>
<feature type="compositionally biased region" description="Pro residues" evidence="5">
    <location>
        <begin position="234"/>
        <end position="247"/>
    </location>
</feature>
<dbReference type="EC" id="2.3.1.39" evidence="1"/>
<dbReference type="InterPro" id="IPR001227">
    <property type="entry name" value="Ac_transferase_dom_sf"/>
</dbReference>
<comment type="catalytic activity">
    <reaction evidence="4">
        <text>holo-[ACP] + malonyl-CoA = malonyl-[ACP] + CoA</text>
        <dbReference type="Rhea" id="RHEA:41792"/>
        <dbReference type="Rhea" id="RHEA-COMP:9623"/>
        <dbReference type="Rhea" id="RHEA-COMP:9685"/>
        <dbReference type="ChEBI" id="CHEBI:57287"/>
        <dbReference type="ChEBI" id="CHEBI:57384"/>
        <dbReference type="ChEBI" id="CHEBI:64479"/>
        <dbReference type="ChEBI" id="CHEBI:78449"/>
        <dbReference type="EC" id="2.3.1.39"/>
    </reaction>
</comment>
<dbReference type="InterPro" id="IPR014179">
    <property type="entry name" value="PfaD-like_TIM-barrel"/>
</dbReference>
<dbReference type="InterPro" id="IPR050858">
    <property type="entry name" value="Mal-CoA-ACP_Trans/PKS_FabD"/>
</dbReference>
<evidence type="ECO:0000313" key="8">
    <source>
        <dbReference type="Proteomes" id="UP000764837"/>
    </source>
</evidence>
<dbReference type="SMART" id="SM00827">
    <property type="entry name" value="PKS_AT"/>
    <property type="match status" value="1"/>
</dbReference>
<dbReference type="PANTHER" id="PTHR42681">
    <property type="entry name" value="MALONYL-COA-ACYL CARRIER PROTEIN TRANSACYLASE, MITOCHONDRIAL"/>
    <property type="match status" value="1"/>
</dbReference>
<protein>
    <recommendedName>
        <fullName evidence="1">[acyl-carrier-protein] S-malonyltransferase</fullName>
        <ecNumber evidence="1">2.3.1.39</ecNumber>
    </recommendedName>
</protein>
<keyword evidence="3" id="KW-0012">Acyltransferase</keyword>
<dbReference type="SUPFAM" id="SSF52151">
    <property type="entry name" value="FabD/lysophospholipase-like"/>
    <property type="match status" value="1"/>
</dbReference>
<dbReference type="InterPro" id="IPR016036">
    <property type="entry name" value="Malonyl_transacylase_ACP-bd"/>
</dbReference>
<dbReference type="InterPro" id="IPR016035">
    <property type="entry name" value="Acyl_Trfase/lysoPLipase"/>
</dbReference>
<dbReference type="Pfam" id="PF21607">
    <property type="entry name" value="FabD_helical_ins"/>
    <property type="match status" value="1"/>
</dbReference>
<evidence type="ECO:0000256" key="4">
    <source>
        <dbReference type="ARBA" id="ARBA00048462"/>
    </source>
</evidence>
<dbReference type="NCBIfam" id="TIGR02814">
    <property type="entry name" value="pfaD_fam"/>
    <property type="match status" value="1"/>
</dbReference>
<dbReference type="SUPFAM" id="SSF51412">
    <property type="entry name" value="Inosine monophosphate dehydrogenase (IMPDH)"/>
    <property type="match status" value="1"/>
</dbReference>
<organism evidence="7 8">
    <name type="scientific">Micromonospora luteifusca</name>
    <dbReference type="NCBI Taxonomy" id="709860"/>
    <lineage>
        <taxon>Bacteria</taxon>
        <taxon>Bacillati</taxon>
        <taxon>Actinomycetota</taxon>
        <taxon>Actinomycetes</taxon>
        <taxon>Micromonosporales</taxon>
        <taxon>Micromonosporaceae</taxon>
        <taxon>Micromonospora</taxon>
    </lineage>
</organism>
<sequence>MDSEPAPAFLAGHSVGELTALCAAGCFGFESGLRLVKRRGELMGQAAGGAMAAVVGLAADSLATVLSHAQADDVDVANYNSPEQTVLSGPRETLDALATRIRAAGGRYVPLNVSAAFHSRYMELASRQFAADLAEVRCAPPRIPVIANATAQPYPDRNIADLLTRQITAPVRWRDSMRTLAALGVQDIVELGPGDVLTRLWAACSSDRENASEGGTPCPTASSPLGPLSRQPHLPAPAPATRPPATTPPQRSARPSTASLGSATFRRDFGVRHAYLAGSMYRGISSVDLVVRMANAGLLGFFGTGGLPKTEVETAIGQLRTALGDTGLFGMNLLYDIRRPAAESAMVDLYLRHDIRFVEAAAYTAITPALVRFRLHGAHRGPGGRPVAPRRVLAKVSRPEVATAFMSPPPKEVVDRLVTQGLLTEQEAAVGHELPVSEDVCVEADSAGHTDGGVALTLVPSFTRLRDALVRRYSRPVDIRLGASGGLGAPEAVAAAFVLGADFVVTGSVNQCTVEAGTSALAKDMLADLDVQDTTYAPAGDMFELGARVQVMRKGTLFAARANKLYQLYRNHGGIEDLDARTRATLESSCFGQPLEEVWERIRQRHQARGDTTDIARAEAAPKLRMGMVFRQYFVDSTIAAMDGTVEDKVNFQVHCGPAMGAFNRFADETGLGPWRKRHADTIAEALMSGAADLLGRHTGGTSIPVDGTVP</sequence>
<dbReference type="PANTHER" id="PTHR42681:SF1">
    <property type="entry name" value="MALONYL-COA-ACYL CARRIER PROTEIN TRANSACYLASE, MITOCHONDRIAL"/>
    <property type="match status" value="1"/>
</dbReference>
<evidence type="ECO:0000256" key="2">
    <source>
        <dbReference type="ARBA" id="ARBA00022679"/>
    </source>
</evidence>
<gene>
    <name evidence="7" type="ORF">JOD64_005410</name>
</gene>
<dbReference type="Gene3D" id="3.20.20.70">
    <property type="entry name" value="Aldolase class I"/>
    <property type="match status" value="1"/>
</dbReference>
<keyword evidence="2" id="KW-0808">Transferase</keyword>
<evidence type="ECO:0000256" key="1">
    <source>
        <dbReference type="ARBA" id="ARBA00013258"/>
    </source>
</evidence>
<dbReference type="Pfam" id="PF03060">
    <property type="entry name" value="NMO"/>
    <property type="match status" value="1"/>
</dbReference>
<dbReference type="InterPro" id="IPR049489">
    <property type="entry name" value="FabD-like_helical_ins"/>
</dbReference>
<dbReference type="Proteomes" id="UP000764837">
    <property type="component" value="Unassembled WGS sequence"/>
</dbReference>
<dbReference type="Gene3D" id="3.40.366.10">
    <property type="entry name" value="Malonyl-Coenzyme A Acyl Carrier Protein, domain 2"/>
    <property type="match status" value="1"/>
</dbReference>
<dbReference type="InterPro" id="IPR013785">
    <property type="entry name" value="Aldolase_TIM"/>
</dbReference>
<proteinExistence type="predicted"/>
<name>A0ABS2M168_9ACTN</name>
<comment type="caution">
    <text evidence="7">The sequence shown here is derived from an EMBL/GenBank/DDBJ whole genome shotgun (WGS) entry which is preliminary data.</text>
</comment>
<dbReference type="SUPFAM" id="SSF55048">
    <property type="entry name" value="Probable ACP-binding domain of malonyl-CoA ACP transacylase"/>
    <property type="match status" value="1"/>
</dbReference>
<accession>A0ABS2M168</accession>
<evidence type="ECO:0000259" key="6">
    <source>
        <dbReference type="SMART" id="SM00827"/>
    </source>
</evidence>
<feature type="region of interest" description="Disordered" evidence="5">
    <location>
        <begin position="208"/>
        <end position="259"/>
    </location>
</feature>
<evidence type="ECO:0000313" key="7">
    <source>
        <dbReference type="EMBL" id="MBM7494188.1"/>
    </source>
</evidence>
<feature type="domain" description="Malonyl-CoA:ACP transacylase (MAT)" evidence="6">
    <location>
        <begin position="1"/>
        <end position="269"/>
    </location>
</feature>
<evidence type="ECO:0000256" key="5">
    <source>
        <dbReference type="SAM" id="MobiDB-lite"/>
    </source>
</evidence>
<keyword evidence="8" id="KW-1185">Reference proteome</keyword>
<dbReference type="InterPro" id="IPR014043">
    <property type="entry name" value="Acyl_transferase_dom"/>
</dbReference>